<evidence type="ECO:0000259" key="2">
    <source>
        <dbReference type="Pfam" id="PF24729"/>
    </source>
</evidence>
<dbReference type="RefSeq" id="WP_132984696.1">
    <property type="nucleotide sequence ID" value="NZ_BMME01000001.1"/>
</dbReference>
<organism evidence="3 4">
    <name type="scientific">Luteimonas terricola</name>
    <dbReference type="NCBI Taxonomy" id="645597"/>
    <lineage>
        <taxon>Bacteria</taxon>
        <taxon>Pseudomonadati</taxon>
        <taxon>Pseudomonadota</taxon>
        <taxon>Gammaproteobacteria</taxon>
        <taxon>Lysobacterales</taxon>
        <taxon>Lysobacteraceae</taxon>
        <taxon>Luteimonas</taxon>
    </lineage>
</organism>
<evidence type="ECO:0000256" key="1">
    <source>
        <dbReference type="ARBA" id="ARBA00022741"/>
    </source>
</evidence>
<sequence>MENQHRKISGYRELAQWEIDAMNAIKTQAAMVGDLIETLGKLQGVDQRAVAIARTELQTGFMWAVRAIAQPTTF</sequence>
<dbReference type="EMBL" id="BMME01000001">
    <property type="protein sequence ID" value="GGK08707.1"/>
    <property type="molecule type" value="Genomic_DNA"/>
</dbReference>
<proteinExistence type="predicted"/>
<evidence type="ECO:0000313" key="3">
    <source>
        <dbReference type="EMBL" id="GGK08707.1"/>
    </source>
</evidence>
<keyword evidence="1" id="KW-0547">Nucleotide-binding</keyword>
<dbReference type="Proteomes" id="UP000599009">
    <property type="component" value="Unassembled WGS sequence"/>
</dbReference>
<gene>
    <name evidence="3" type="ORF">GCM10011394_17620</name>
</gene>
<dbReference type="InterPro" id="IPR056098">
    <property type="entry name" value="Acb2/Tad1_hairpin"/>
</dbReference>
<protein>
    <recommendedName>
        <fullName evidence="2">Acb2/Tad1 hairpin domain-containing protein</fullName>
    </recommendedName>
</protein>
<accession>A0ABQ2EGW5</accession>
<feature type="domain" description="Acb2/Tad1 hairpin" evidence="2">
    <location>
        <begin position="7"/>
        <end position="69"/>
    </location>
</feature>
<keyword evidence="4" id="KW-1185">Reference proteome</keyword>
<comment type="caution">
    <text evidence="3">The sequence shown here is derived from an EMBL/GenBank/DDBJ whole genome shotgun (WGS) entry which is preliminary data.</text>
</comment>
<name>A0ABQ2EGW5_9GAMM</name>
<dbReference type="Pfam" id="PF24729">
    <property type="entry name" value="Acb2_Tad1_hairpin"/>
    <property type="match status" value="1"/>
</dbReference>
<evidence type="ECO:0000313" key="4">
    <source>
        <dbReference type="Proteomes" id="UP000599009"/>
    </source>
</evidence>
<reference evidence="4" key="1">
    <citation type="journal article" date="2019" name="Int. J. Syst. Evol. Microbiol.">
        <title>The Global Catalogue of Microorganisms (GCM) 10K type strain sequencing project: providing services to taxonomists for standard genome sequencing and annotation.</title>
        <authorList>
            <consortium name="The Broad Institute Genomics Platform"/>
            <consortium name="The Broad Institute Genome Sequencing Center for Infectious Disease"/>
            <person name="Wu L."/>
            <person name="Ma J."/>
        </authorList>
    </citation>
    <scope>NUCLEOTIDE SEQUENCE [LARGE SCALE GENOMIC DNA]</scope>
    <source>
        <strain evidence="4">CGMCC 1.8985</strain>
    </source>
</reference>